<protein>
    <recommendedName>
        <fullName evidence="3">DUF4352 domain-containing protein</fullName>
    </recommendedName>
</protein>
<keyword evidence="2" id="KW-1185">Reference proteome</keyword>
<evidence type="ECO:0000313" key="2">
    <source>
        <dbReference type="Proteomes" id="UP001597231"/>
    </source>
</evidence>
<dbReference type="RefSeq" id="WP_381480604.1">
    <property type="nucleotide sequence ID" value="NZ_JBHTLT010000046.1"/>
</dbReference>
<reference evidence="2" key="1">
    <citation type="journal article" date="2019" name="Int. J. Syst. Evol. Microbiol.">
        <title>The Global Catalogue of Microorganisms (GCM) 10K type strain sequencing project: providing services to taxonomists for standard genome sequencing and annotation.</title>
        <authorList>
            <consortium name="The Broad Institute Genomics Platform"/>
            <consortium name="The Broad Institute Genome Sequencing Center for Infectious Disease"/>
            <person name="Wu L."/>
            <person name="Ma J."/>
        </authorList>
    </citation>
    <scope>NUCLEOTIDE SEQUENCE [LARGE SCALE GENOMIC DNA]</scope>
    <source>
        <strain evidence="2">CCUG 53915</strain>
    </source>
</reference>
<evidence type="ECO:0008006" key="3">
    <source>
        <dbReference type="Google" id="ProtNLM"/>
    </source>
</evidence>
<dbReference type="PROSITE" id="PS51257">
    <property type="entry name" value="PROKAR_LIPOPROTEIN"/>
    <property type="match status" value="1"/>
</dbReference>
<name>A0ABW3TY21_9BACL</name>
<proteinExistence type="predicted"/>
<accession>A0ABW3TY21</accession>
<evidence type="ECO:0000313" key="1">
    <source>
        <dbReference type="EMBL" id="MFD1205423.1"/>
    </source>
</evidence>
<organism evidence="1 2">
    <name type="scientific">Sporosarcina contaminans</name>
    <dbReference type="NCBI Taxonomy" id="633403"/>
    <lineage>
        <taxon>Bacteria</taxon>
        <taxon>Bacillati</taxon>
        <taxon>Bacillota</taxon>
        <taxon>Bacilli</taxon>
        <taxon>Bacillales</taxon>
        <taxon>Caryophanaceae</taxon>
        <taxon>Sporosarcina</taxon>
    </lineage>
</organism>
<comment type="caution">
    <text evidence="1">The sequence shown here is derived from an EMBL/GenBank/DDBJ whole genome shotgun (WGS) entry which is preliminary data.</text>
</comment>
<sequence length="189" mass="22049">MKVNKWFATMFSIIISITILTGCSTKKEIIVSNEQEGIELKVQLNQDSVSPNDEVLLHVTLTNHNDSTKEIYVPTPKETDEGIAAVMVIDEKDNRLYQFLSPHSNQKLSNVKERTFYDYVLVELGANESIEQQFLWNREFYDEQNEKSVTAQRGKYILSSFVILDELENEEDYFEPEKQIVSKFHFRIK</sequence>
<dbReference type="Proteomes" id="UP001597231">
    <property type="component" value="Unassembled WGS sequence"/>
</dbReference>
<dbReference type="EMBL" id="JBHTLT010000046">
    <property type="protein sequence ID" value="MFD1205423.1"/>
    <property type="molecule type" value="Genomic_DNA"/>
</dbReference>
<gene>
    <name evidence="1" type="ORF">ACFQ38_09965</name>
</gene>